<evidence type="ECO:0000313" key="4">
    <source>
        <dbReference type="EMBL" id="MBS1010757.1"/>
    </source>
</evidence>
<keyword evidence="2" id="KW-1133">Transmembrane helix</keyword>
<comment type="caution">
    <text evidence="4">The sequence shown here is derived from an EMBL/GenBank/DDBJ whole genome shotgun (WGS) entry which is preliminary data.</text>
</comment>
<dbReference type="RefSeq" id="WP_211756642.1">
    <property type="nucleotide sequence ID" value="NZ_JAERKF010000008.1"/>
</dbReference>
<evidence type="ECO:0000256" key="1">
    <source>
        <dbReference type="SAM" id="MobiDB-lite"/>
    </source>
</evidence>
<dbReference type="EMBL" id="JAERKF010000008">
    <property type="protein sequence ID" value="MBS1010757.1"/>
    <property type="molecule type" value="Genomic_DNA"/>
</dbReference>
<dbReference type="Proteomes" id="UP000676478">
    <property type="component" value="Unassembled WGS sequence"/>
</dbReference>
<proteinExistence type="predicted"/>
<feature type="region of interest" description="Disordered" evidence="1">
    <location>
        <begin position="32"/>
        <end position="66"/>
    </location>
</feature>
<sequence length="171" mass="19071">MKYCSNCGHQLKGGTKFCPACGTQISEDQDEVVDPATKDHKEGAQVGTTKQIKSNQEAEGSQTANSEQPQLGFIGSIQYIMQHVFEFNGDVAESRKSVFWWGYLGVFLLNFAFGFIPLIGPFMVWVTLILLVSACMRRLNYLGQNVGLGWLMMIPLVGLYPMFLMLMDKKG</sequence>
<feature type="domain" description="Zinc-ribbon" evidence="3">
    <location>
        <begin position="3"/>
        <end position="24"/>
    </location>
</feature>
<keyword evidence="2" id="KW-0472">Membrane</keyword>
<evidence type="ECO:0000313" key="5">
    <source>
        <dbReference type="Proteomes" id="UP000676478"/>
    </source>
</evidence>
<evidence type="ECO:0000256" key="2">
    <source>
        <dbReference type="SAM" id="Phobius"/>
    </source>
</evidence>
<feature type="transmembrane region" description="Helical" evidence="2">
    <location>
        <begin position="122"/>
        <end position="139"/>
    </location>
</feature>
<evidence type="ECO:0000259" key="3">
    <source>
        <dbReference type="Pfam" id="PF13240"/>
    </source>
</evidence>
<feature type="compositionally biased region" description="Polar residues" evidence="1">
    <location>
        <begin position="46"/>
        <end position="66"/>
    </location>
</feature>
<keyword evidence="2" id="KW-0812">Transmembrane</keyword>
<dbReference type="AlphaFoldDB" id="A0AA41EPY4"/>
<accession>A0AA41EPY4</accession>
<reference evidence="4" key="1">
    <citation type="submission" date="2020-12" db="EMBL/GenBank/DDBJ databases">
        <authorList>
            <person name="Mcmullen J.G."/>
        </authorList>
    </citation>
    <scope>NUCLEOTIDE SEQUENCE</scope>
    <source>
        <strain evidence="4">Dm-2019-70</strain>
    </source>
</reference>
<reference evidence="4" key="2">
    <citation type="submission" date="2022-09" db="EMBL/GenBank/DDBJ databases">
        <title>Genome-inferred correspondence between phylogeny and metabolic traits in the wild Drosophila gut microbiome.</title>
        <authorList>
            <person name="Bueno E."/>
            <person name="Blow F."/>
            <person name="Douglas A.E."/>
        </authorList>
    </citation>
    <scope>NUCLEOTIDE SEQUENCE</scope>
    <source>
        <strain evidence="4">Dm-2019-70</strain>
    </source>
</reference>
<dbReference type="Pfam" id="PF13240">
    <property type="entry name" value="Zn_Ribbon_1"/>
    <property type="match status" value="1"/>
</dbReference>
<organism evidence="4 5">
    <name type="scientific">Levilactobacillus brevis</name>
    <name type="common">Lactobacillus brevis</name>
    <dbReference type="NCBI Taxonomy" id="1580"/>
    <lineage>
        <taxon>Bacteria</taxon>
        <taxon>Bacillati</taxon>
        <taxon>Bacillota</taxon>
        <taxon>Bacilli</taxon>
        <taxon>Lactobacillales</taxon>
        <taxon>Lactobacillaceae</taxon>
        <taxon>Levilactobacillus</taxon>
    </lineage>
</organism>
<dbReference type="InterPro" id="IPR026870">
    <property type="entry name" value="Zinc_ribbon_dom"/>
</dbReference>
<protein>
    <submittedName>
        <fullName evidence="4">Zinc-ribbon domain-containing protein</fullName>
    </submittedName>
</protein>
<name>A0AA41EPY4_LEVBR</name>
<gene>
    <name evidence="4" type="ORF">JK167_07955</name>
</gene>
<feature type="transmembrane region" description="Helical" evidence="2">
    <location>
        <begin position="146"/>
        <end position="167"/>
    </location>
</feature>